<keyword evidence="4 8" id="KW-0808">Transferase</keyword>
<feature type="non-terminal residue" evidence="8">
    <location>
        <position position="1"/>
    </location>
</feature>
<dbReference type="PANTHER" id="PTHR45833">
    <property type="entry name" value="METHIONINE SYNTHASE"/>
    <property type="match status" value="1"/>
</dbReference>
<dbReference type="Gene3D" id="3.20.20.20">
    <property type="entry name" value="Dihydropteroate synthase-like"/>
    <property type="match status" value="1"/>
</dbReference>
<dbReference type="SUPFAM" id="SSF51717">
    <property type="entry name" value="Dihydropteroate synthetase-like"/>
    <property type="match status" value="1"/>
</dbReference>
<dbReference type="InterPro" id="IPR000489">
    <property type="entry name" value="Pterin-binding_dom"/>
</dbReference>
<dbReference type="InterPro" id="IPR050554">
    <property type="entry name" value="Met_Synthase/Corrinoid"/>
</dbReference>
<comment type="caution">
    <text evidence="8">The sequence shown here is derived from an EMBL/GenBank/DDBJ whole genome shotgun (WGS) entry which is preliminary data.</text>
</comment>
<evidence type="ECO:0000256" key="5">
    <source>
        <dbReference type="ARBA" id="ARBA00022723"/>
    </source>
</evidence>
<evidence type="ECO:0000256" key="4">
    <source>
        <dbReference type="ARBA" id="ARBA00022679"/>
    </source>
</evidence>
<evidence type="ECO:0000256" key="2">
    <source>
        <dbReference type="ARBA" id="ARBA00022603"/>
    </source>
</evidence>
<keyword evidence="3" id="KW-0846">Cobalamin</keyword>
<keyword evidence="6" id="KW-0170">Cobalt</keyword>
<dbReference type="Pfam" id="PF00809">
    <property type="entry name" value="Pterin_bind"/>
    <property type="match status" value="1"/>
</dbReference>
<comment type="similarity">
    <text evidence="1">Belongs to the vitamin-B12 dependent methionine synthase family.</text>
</comment>
<evidence type="ECO:0000313" key="9">
    <source>
        <dbReference type="Proteomes" id="UP001597083"/>
    </source>
</evidence>
<feature type="domain" description="Pterin-binding" evidence="7">
    <location>
        <begin position="1"/>
        <end position="225"/>
    </location>
</feature>
<sequence length="267" mass="29506">AHMIDLCVDYVGRDGVADMKELAFRFATAATLPIVLDSTEVPVLEAGLEMLGGRAVVNSVSFEDGNGPDSKLQRLMPIIREHGSAVVVMCIDEEGQARTAEWKVRVASRMIEELTGTWGMHVQDIVVDCLTFTIGTGQEESRKDALETIEAIRELKRRYPDVQTTLGLSNVSFGLNPAARIVLNSVFLHECVDAGLDSAIVHASKILPMNRIPEEERKVALDLVYDRRADGYDPLHRFMELFEGVDTKAMKGARAAELAALPLWERL</sequence>
<proteinExistence type="inferred from homology"/>
<protein>
    <submittedName>
        <fullName evidence="8">Dihydropteroate synthase</fullName>
        <ecNumber evidence="8">2.5.1.15</ecNumber>
    </submittedName>
</protein>
<dbReference type="GO" id="GO:0004156">
    <property type="term" value="F:dihydropteroate synthase activity"/>
    <property type="evidence" value="ECO:0007669"/>
    <property type="project" value="UniProtKB-EC"/>
</dbReference>
<feature type="non-terminal residue" evidence="8">
    <location>
        <position position="267"/>
    </location>
</feature>
<name>A0ABW3CKF5_9ACTN</name>
<evidence type="ECO:0000256" key="3">
    <source>
        <dbReference type="ARBA" id="ARBA00022628"/>
    </source>
</evidence>
<organism evidence="8 9">
    <name type="scientific">Actinomadura adrarensis</name>
    <dbReference type="NCBI Taxonomy" id="1819600"/>
    <lineage>
        <taxon>Bacteria</taxon>
        <taxon>Bacillati</taxon>
        <taxon>Actinomycetota</taxon>
        <taxon>Actinomycetes</taxon>
        <taxon>Streptosporangiales</taxon>
        <taxon>Thermomonosporaceae</taxon>
        <taxon>Actinomadura</taxon>
    </lineage>
</organism>
<dbReference type="InterPro" id="IPR011005">
    <property type="entry name" value="Dihydropteroate_synth-like_sf"/>
</dbReference>
<keyword evidence="9" id="KW-1185">Reference proteome</keyword>
<gene>
    <name evidence="8" type="ORF">ACFQ07_17690</name>
</gene>
<evidence type="ECO:0000313" key="8">
    <source>
        <dbReference type="EMBL" id="MFD0854074.1"/>
    </source>
</evidence>
<keyword evidence="2" id="KW-0489">Methyltransferase</keyword>
<accession>A0ABW3CKF5</accession>
<dbReference type="EMBL" id="JBHTIR010002670">
    <property type="protein sequence ID" value="MFD0854074.1"/>
    <property type="molecule type" value="Genomic_DNA"/>
</dbReference>
<evidence type="ECO:0000259" key="7">
    <source>
        <dbReference type="PROSITE" id="PS50972"/>
    </source>
</evidence>
<reference evidence="9" key="1">
    <citation type="journal article" date="2019" name="Int. J. Syst. Evol. Microbiol.">
        <title>The Global Catalogue of Microorganisms (GCM) 10K type strain sequencing project: providing services to taxonomists for standard genome sequencing and annotation.</title>
        <authorList>
            <consortium name="The Broad Institute Genomics Platform"/>
            <consortium name="The Broad Institute Genome Sequencing Center for Infectious Disease"/>
            <person name="Wu L."/>
            <person name="Ma J."/>
        </authorList>
    </citation>
    <scope>NUCLEOTIDE SEQUENCE [LARGE SCALE GENOMIC DNA]</scope>
    <source>
        <strain evidence="9">JCM 31696</strain>
    </source>
</reference>
<dbReference type="PANTHER" id="PTHR45833:SF1">
    <property type="entry name" value="METHIONINE SYNTHASE"/>
    <property type="match status" value="1"/>
</dbReference>
<dbReference type="PROSITE" id="PS50972">
    <property type="entry name" value="PTERIN_BINDING"/>
    <property type="match status" value="1"/>
</dbReference>
<dbReference type="Proteomes" id="UP001597083">
    <property type="component" value="Unassembled WGS sequence"/>
</dbReference>
<keyword evidence="5" id="KW-0479">Metal-binding</keyword>
<dbReference type="EC" id="2.5.1.15" evidence="8"/>
<evidence type="ECO:0000256" key="6">
    <source>
        <dbReference type="ARBA" id="ARBA00023285"/>
    </source>
</evidence>
<evidence type="ECO:0000256" key="1">
    <source>
        <dbReference type="ARBA" id="ARBA00010398"/>
    </source>
</evidence>